<dbReference type="HOGENOM" id="CLU_2608777_0_0_1"/>
<dbReference type="Proteomes" id="UP000015102">
    <property type="component" value="Unassembled WGS sequence"/>
</dbReference>
<protein>
    <submittedName>
        <fullName evidence="1">Uncharacterized protein</fullName>
    </submittedName>
</protein>
<reference evidence="2" key="1">
    <citation type="submission" date="2013-02" db="EMBL/GenBank/DDBJ databases">
        <authorList>
            <person name="Hughes D."/>
        </authorList>
    </citation>
    <scope>NUCLEOTIDE SEQUENCE</scope>
    <source>
        <strain>Durham</strain>
        <strain evidence="2">NC isolate 2 -- Noor lab</strain>
    </source>
</reference>
<name>T1GS10_MEGSC</name>
<dbReference type="AlphaFoldDB" id="T1GS10"/>
<dbReference type="EMBL" id="CAQQ02158801">
    <property type="status" value="NOT_ANNOTATED_CDS"/>
    <property type="molecule type" value="Genomic_DNA"/>
</dbReference>
<dbReference type="EMBL" id="CAQQ02158802">
    <property type="status" value="NOT_ANNOTATED_CDS"/>
    <property type="molecule type" value="Genomic_DNA"/>
</dbReference>
<keyword evidence="2" id="KW-1185">Reference proteome</keyword>
<proteinExistence type="predicted"/>
<organism evidence="1 2">
    <name type="scientific">Megaselia scalaris</name>
    <name type="common">Humpbacked fly</name>
    <name type="synonym">Phora scalaris</name>
    <dbReference type="NCBI Taxonomy" id="36166"/>
    <lineage>
        <taxon>Eukaryota</taxon>
        <taxon>Metazoa</taxon>
        <taxon>Ecdysozoa</taxon>
        <taxon>Arthropoda</taxon>
        <taxon>Hexapoda</taxon>
        <taxon>Insecta</taxon>
        <taxon>Pterygota</taxon>
        <taxon>Neoptera</taxon>
        <taxon>Endopterygota</taxon>
        <taxon>Diptera</taxon>
        <taxon>Brachycera</taxon>
        <taxon>Muscomorpha</taxon>
        <taxon>Platypezoidea</taxon>
        <taxon>Phoridae</taxon>
        <taxon>Megaseliini</taxon>
        <taxon>Megaselia</taxon>
    </lineage>
</organism>
<evidence type="ECO:0000313" key="1">
    <source>
        <dbReference type="EnsemblMetazoa" id="MESCA006457-PA"/>
    </source>
</evidence>
<dbReference type="EnsemblMetazoa" id="MESCA006457-RA">
    <property type="protein sequence ID" value="MESCA006457-PA"/>
    <property type="gene ID" value="MESCA006457"/>
</dbReference>
<reference evidence="1" key="2">
    <citation type="submission" date="2015-06" db="UniProtKB">
        <authorList>
            <consortium name="EnsemblMetazoa"/>
        </authorList>
    </citation>
    <scope>IDENTIFICATION</scope>
</reference>
<evidence type="ECO:0000313" key="2">
    <source>
        <dbReference type="Proteomes" id="UP000015102"/>
    </source>
</evidence>
<sequence length="79" mass="9029">MVTKFQATSFLKKCRLARPYNSSTYLHPHHHIRLYTLDYSIALCYCNCSYILVYKFSGSGSSSNSIPTFDNYTGICLDT</sequence>
<accession>T1GS10</accession>